<evidence type="ECO:0000256" key="1">
    <source>
        <dbReference type="SAM" id="MobiDB-lite"/>
    </source>
</evidence>
<evidence type="ECO:0000313" key="2">
    <source>
        <dbReference type="EMBL" id="KIY61818.1"/>
    </source>
</evidence>
<dbReference type="Proteomes" id="UP000054007">
    <property type="component" value="Unassembled WGS sequence"/>
</dbReference>
<feature type="region of interest" description="Disordered" evidence="1">
    <location>
        <begin position="115"/>
        <end position="148"/>
    </location>
</feature>
<evidence type="ECO:0000313" key="3">
    <source>
        <dbReference type="Proteomes" id="UP000054007"/>
    </source>
</evidence>
<feature type="compositionally biased region" description="Polar residues" evidence="1">
    <location>
        <begin position="139"/>
        <end position="148"/>
    </location>
</feature>
<sequence length="299" mass="32808">MSSSTSPIPRRPPGIPEGHILARWAIDCAQAFYQTRAFQTAEKVQNFKTAARLQLDLCIAMVRWEGTTDEEHEQRLHARFHDWVWPFVQWAIMRRAAIFRGGVWQIRPPQAVNAELPTGASRMRPRPARRPSSEEDSSVNVNDRPQSSPVLSASLRSALEVVDYVYTPPSFVVAADDVKKRLDSHSASGHVRKAAMSSLERLAKSLKSKAALHVKSRRTSSSMRGVSAQVSTSPQAPAYAAASTSSPPSSPIHQAYTGPSSGSSLYSTPATSPIRSAPRRKAELDSEGDSVYSMDIDKI</sequence>
<feature type="compositionally biased region" description="Low complexity" evidence="1">
    <location>
        <begin position="231"/>
        <end position="247"/>
    </location>
</feature>
<dbReference type="AlphaFoldDB" id="A0A0D7ATX9"/>
<feature type="compositionally biased region" description="Polar residues" evidence="1">
    <location>
        <begin position="219"/>
        <end position="230"/>
    </location>
</feature>
<dbReference type="EMBL" id="KN880866">
    <property type="protein sequence ID" value="KIY61818.1"/>
    <property type="molecule type" value="Genomic_DNA"/>
</dbReference>
<organism evidence="2 3">
    <name type="scientific">Cylindrobasidium torrendii FP15055 ss-10</name>
    <dbReference type="NCBI Taxonomy" id="1314674"/>
    <lineage>
        <taxon>Eukaryota</taxon>
        <taxon>Fungi</taxon>
        <taxon>Dikarya</taxon>
        <taxon>Basidiomycota</taxon>
        <taxon>Agaricomycotina</taxon>
        <taxon>Agaricomycetes</taxon>
        <taxon>Agaricomycetidae</taxon>
        <taxon>Agaricales</taxon>
        <taxon>Marasmiineae</taxon>
        <taxon>Physalacriaceae</taxon>
        <taxon>Cylindrobasidium</taxon>
    </lineage>
</organism>
<reference evidence="2 3" key="1">
    <citation type="journal article" date="2015" name="Fungal Genet. Biol.">
        <title>Evolution of novel wood decay mechanisms in Agaricales revealed by the genome sequences of Fistulina hepatica and Cylindrobasidium torrendii.</title>
        <authorList>
            <person name="Floudas D."/>
            <person name="Held B.W."/>
            <person name="Riley R."/>
            <person name="Nagy L.G."/>
            <person name="Koehler G."/>
            <person name="Ransdell A.S."/>
            <person name="Younus H."/>
            <person name="Chow J."/>
            <person name="Chiniquy J."/>
            <person name="Lipzen A."/>
            <person name="Tritt A."/>
            <person name="Sun H."/>
            <person name="Haridas S."/>
            <person name="LaButti K."/>
            <person name="Ohm R.A."/>
            <person name="Kues U."/>
            <person name="Blanchette R.A."/>
            <person name="Grigoriev I.V."/>
            <person name="Minto R.E."/>
            <person name="Hibbett D.S."/>
        </authorList>
    </citation>
    <scope>NUCLEOTIDE SEQUENCE [LARGE SCALE GENOMIC DNA]</scope>
    <source>
        <strain evidence="2 3">FP15055 ss-10</strain>
    </source>
</reference>
<name>A0A0D7ATX9_9AGAR</name>
<proteinExistence type="predicted"/>
<feature type="compositionally biased region" description="Basic residues" evidence="1">
    <location>
        <begin position="206"/>
        <end position="218"/>
    </location>
</feature>
<accession>A0A0D7ATX9</accession>
<feature type="compositionally biased region" description="Polar residues" evidence="1">
    <location>
        <begin position="257"/>
        <end position="274"/>
    </location>
</feature>
<feature type="region of interest" description="Disordered" evidence="1">
    <location>
        <begin position="206"/>
        <end position="299"/>
    </location>
</feature>
<keyword evidence="3" id="KW-1185">Reference proteome</keyword>
<protein>
    <submittedName>
        <fullName evidence="2">Uncharacterized protein</fullName>
    </submittedName>
</protein>
<gene>
    <name evidence="2" type="ORF">CYLTODRAFT_459538</name>
</gene>